<dbReference type="Proteomes" id="UP001162780">
    <property type="component" value="Chromosome"/>
</dbReference>
<keyword evidence="3" id="KW-1185">Reference proteome</keyword>
<name>A0ABY7GID3_9GAMM</name>
<keyword evidence="2" id="KW-0067">ATP-binding</keyword>
<dbReference type="PANTHER" id="PTHR43581">
    <property type="entry name" value="ATP/GTP PHOSPHATASE"/>
    <property type="match status" value="1"/>
</dbReference>
<dbReference type="Gene3D" id="3.40.50.300">
    <property type="entry name" value="P-loop containing nucleotide triphosphate hydrolases"/>
    <property type="match status" value="1"/>
</dbReference>
<evidence type="ECO:0000313" key="2">
    <source>
        <dbReference type="EMBL" id="WAR44629.1"/>
    </source>
</evidence>
<organism evidence="2 3">
    <name type="scientific">Methylomonas rapida</name>
    <dbReference type="NCBI Taxonomy" id="2963939"/>
    <lineage>
        <taxon>Bacteria</taxon>
        <taxon>Pseudomonadati</taxon>
        <taxon>Pseudomonadota</taxon>
        <taxon>Gammaproteobacteria</taxon>
        <taxon>Methylococcales</taxon>
        <taxon>Methylococcaceae</taxon>
        <taxon>Methylomonas</taxon>
    </lineage>
</organism>
<keyword evidence="2" id="KW-0547">Nucleotide-binding</keyword>
<accession>A0ABY7GID3</accession>
<protein>
    <submittedName>
        <fullName evidence="2">ATP-binding protein</fullName>
    </submittedName>
</protein>
<evidence type="ECO:0000259" key="1">
    <source>
        <dbReference type="Pfam" id="PF13304"/>
    </source>
</evidence>
<dbReference type="EMBL" id="CP113517">
    <property type="protein sequence ID" value="WAR44629.1"/>
    <property type="molecule type" value="Genomic_DNA"/>
</dbReference>
<feature type="domain" description="ATPase AAA-type core" evidence="1">
    <location>
        <begin position="208"/>
        <end position="334"/>
    </location>
</feature>
<dbReference type="Pfam" id="PF13304">
    <property type="entry name" value="AAA_21"/>
    <property type="match status" value="1"/>
</dbReference>
<reference evidence="2" key="1">
    <citation type="submission" date="2022-11" db="EMBL/GenBank/DDBJ databases">
        <title>Methylomonas rapida sp. nov., Carotenoid-Producing Obligate Methanotrophs with High Growth Characteristics and Biotechnological Potential.</title>
        <authorList>
            <person name="Tikhonova E.N."/>
            <person name="Suleimanov R.Z."/>
            <person name="Miroshnikov K."/>
            <person name="Oshkin I.Y."/>
            <person name="Belova S.E."/>
            <person name="Danilova O.V."/>
            <person name="Ashikhmin A."/>
            <person name="Konopkin A."/>
            <person name="But S.Y."/>
            <person name="Khmelenina V.N."/>
            <person name="Kuznetsov N."/>
            <person name="Pimenov N.V."/>
            <person name="Dedysh S.N."/>
        </authorList>
    </citation>
    <scope>NUCLEOTIDE SEQUENCE</scope>
    <source>
        <strain evidence="2">MP1</strain>
    </source>
</reference>
<dbReference type="InterPro" id="IPR003959">
    <property type="entry name" value="ATPase_AAA_core"/>
</dbReference>
<dbReference type="InterPro" id="IPR027417">
    <property type="entry name" value="P-loop_NTPase"/>
</dbReference>
<dbReference type="PANTHER" id="PTHR43581:SF2">
    <property type="entry name" value="EXCINUCLEASE ATPASE SUBUNIT"/>
    <property type="match status" value="1"/>
</dbReference>
<proteinExistence type="predicted"/>
<dbReference type="GO" id="GO:0005524">
    <property type="term" value="F:ATP binding"/>
    <property type="evidence" value="ECO:0007669"/>
    <property type="project" value="UniProtKB-KW"/>
</dbReference>
<evidence type="ECO:0000313" key="3">
    <source>
        <dbReference type="Proteomes" id="UP001162780"/>
    </source>
</evidence>
<dbReference type="SUPFAM" id="SSF52540">
    <property type="entry name" value="P-loop containing nucleoside triphosphate hydrolases"/>
    <property type="match status" value="1"/>
</dbReference>
<dbReference type="RefSeq" id="WP_255189601.1">
    <property type="nucleotide sequence ID" value="NZ_CP113517.1"/>
</dbReference>
<gene>
    <name evidence="2" type="ORF">NM686_020135</name>
</gene>
<dbReference type="InterPro" id="IPR051396">
    <property type="entry name" value="Bact_Antivir_Def_Nuclease"/>
</dbReference>
<sequence>MKIQTIHFYEVGAITNSEINLVNDWDDTTESKVLLSGTNGSGKSTVLRAISMLWDALGYWLDHRKPLPRNHIAREWLQRWGGCAIVFNEATHSEQSIGLIFGEIEWCEKIQIKHSDVAWIGEGVARTGKVGNPKREMFVSTSGWVDKWSELRKKLILSFDKVDLPNVVFLDAEERRWVSPRRNVGEHLAEQPALRWLPRYIATEDWRGQLESSLITLKTTQLHAYHDLIRDMNAFLSGKEIDPDIKQGENRLRVKIKNQRGQTHSLDDLSAGEHQVLILIYLLSRWAQQGAIVLIDEPDLYLHPSLVNGLLSTLEKLVSDFNGQLIITSHQPEIWRRYENFGKRIELGARI</sequence>